<dbReference type="GO" id="GO:0016020">
    <property type="term" value="C:membrane"/>
    <property type="evidence" value="ECO:0007669"/>
    <property type="project" value="InterPro"/>
</dbReference>
<keyword evidence="1" id="KW-1133">Transmembrane helix</keyword>
<dbReference type="AlphaFoldDB" id="A0A9W4R3N2"/>
<organism evidence="3 4">
    <name type="scientific">Pseudoalteromonas haloplanktis</name>
    <name type="common">Alteromonas haloplanktis</name>
    <dbReference type="NCBI Taxonomy" id="228"/>
    <lineage>
        <taxon>Bacteria</taxon>
        <taxon>Pseudomonadati</taxon>
        <taxon>Pseudomonadota</taxon>
        <taxon>Gammaproteobacteria</taxon>
        <taxon>Alteromonadales</taxon>
        <taxon>Pseudoalteromonadaceae</taxon>
        <taxon>Pseudoalteromonas</taxon>
    </lineage>
</organism>
<dbReference type="SUPFAM" id="SSF103481">
    <property type="entry name" value="Multidrug resistance efflux transporter EmrE"/>
    <property type="match status" value="1"/>
</dbReference>
<feature type="transmembrane region" description="Helical" evidence="1">
    <location>
        <begin position="129"/>
        <end position="146"/>
    </location>
</feature>
<dbReference type="Proteomes" id="UP001152447">
    <property type="component" value="Unassembled WGS sequence"/>
</dbReference>
<evidence type="ECO:0000313" key="3">
    <source>
        <dbReference type="EMBL" id="CAH9065343.1"/>
    </source>
</evidence>
<comment type="caution">
    <text evidence="3">The sequence shown here is derived from an EMBL/GenBank/DDBJ whole genome shotgun (WGS) entry which is preliminary data.</text>
</comment>
<keyword evidence="1" id="KW-0812">Transmembrane</keyword>
<keyword evidence="1" id="KW-0472">Membrane</keyword>
<evidence type="ECO:0000256" key="1">
    <source>
        <dbReference type="SAM" id="Phobius"/>
    </source>
</evidence>
<dbReference type="EMBL" id="CAMAPB010000071">
    <property type="protein sequence ID" value="CAH9065343.1"/>
    <property type="molecule type" value="Genomic_DNA"/>
</dbReference>
<feature type="domain" description="EamA" evidence="2">
    <location>
        <begin position="39"/>
        <end position="166"/>
    </location>
</feature>
<proteinExistence type="predicted"/>
<name>A0A9W4R3N2_PSEHA</name>
<feature type="transmembrane region" description="Helical" evidence="1">
    <location>
        <begin position="152"/>
        <end position="169"/>
    </location>
</feature>
<dbReference type="InterPro" id="IPR000620">
    <property type="entry name" value="EamA_dom"/>
</dbReference>
<feature type="transmembrane region" description="Helical" evidence="1">
    <location>
        <begin position="100"/>
        <end position="122"/>
    </location>
</feature>
<evidence type="ECO:0000259" key="2">
    <source>
        <dbReference type="Pfam" id="PF00892"/>
    </source>
</evidence>
<sequence>MLPLAMILFQEKLTSHSIAAAVLGFIGVLIVVKPTQINWAAIAALVVALTMAVNNLLVRKLPQHHNVFQTLMLTNLVGIPAAFGLALWEGKPWDWSPMLTATGSNTFILIYAGICVLVYRAIEASKISSAEYTGLLGAVVVGVLWFDEIPDLSLAIGSSLIIIPLIWLAKVEAKIKQTSKII</sequence>
<feature type="transmembrane region" description="Helical" evidence="1">
    <location>
        <begin position="12"/>
        <end position="31"/>
    </location>
</feature>
<evidence type="ECO:0000313" key="4">
    <source>
        <dbReference type="Proteomes" id="UP001152447"/>
    </source>
</evidence>
<dbReference type="Pfam" id="PF00892">
    <property type="entry name" value="EamA"/>
    <property type="match status" value="1"/>
</dbReference>
<dbReference type="InterPro" id="IPR037185">
    <property type="entry name" value="EmrE-like"/>
</dbReference>
<dbReference type="PANTHER" id="PTHR22911:SF103">
    <property type="entry name" value="BLR2811 PROTEIN"/>
    <property type="match status" value="1"/>
</dbReference>
<reference evidence="3" key="1">
    <citation type="submission" date="2022-07" db="EMBL/GenBank/DDBJ databases">
        <authorList>
            <person name="Criscuolo A."/>
        </authorList>
    </citation>
    <scope>NUCLEOTIDE SEQUENCE</scope>
    <source>
        <strain evidence="3">CIP103197</strain>
    </source>
</reference>
<accession>A0A9W4R3N2</accession>
<feature type="transmembrane region" description="Helical" evidence="1">
    <location>
        <begin position="37"/>
        <end position="58"/>
    </location>
</feature>
<dbReference type="PANTHER" id="PTHR22911">
    <property type="entry name" value="ACYL-MALONYL CONDENSING ENZYME-RELATED"/>
    <property type="match status" value="1"/>
</dbReference>
<gene>
    <name evidence="3" type="ORF">PSEHALCIP103_03357</name>
</gene>
<keyword evidence="4" id="KW-1185">Reference proteome</keyword>
<protein>
    <recommendedName>
        <fullName evidence="2">EamA domain-containing protein</fullName>
    </recommendedName>
</protein>
<feature type="transmembrane region" description="Helical" evidence="1">
    <location>
        <begin position="70"/>
        <end position="88"/>
    </location>
</feature>